<dbReference type="SMART" id="SM00563">
    <property type="entry name" value="PlsC"/>
    <property type="match status" value="1"/>
</dbReference>
<evidence type="ECO:0000313" key="12">
    <source>
        <dbReference type="EMBL" id="APJ05113.1"/>
    </source>
</evidence>
<dbReference type="UniPathway" id="UPA00557">
    <property type="reaction ID" value="UER00613"/>
</dbReference>
<comment type="catalytic activity">
    <reaction evidence="1 9">
        <text>a 1-acyl-sn-glycero-3-phosphate + an acyl-CoA = a 1,2-diacyl-sn-glycero-3-phosphate + CoA</text>
        <dbReference type="Rhea" id="RHEA:19709"/>
        <dbReference type="ChEBI" id="CHEBI:57287"/>
        <dbReference type="ChEBI" id="CHEBI:57970"/>
        <dbReference type="ChEBI" id="CHEBI:58342"/>
        <dbReference type="ChEBI" id="CHEBI:58608"/>
        <dbReference type="EC" id="2.3.1.51"/>
    </reaction>
</comment>
<dbReference type="EC" id="2.3.1.51" evidence="5 9"/>
<evidence type="ECO:0000259" key="11">
    <source>
        <dbReference type="SMART" id="SM00563"/>
    </source>
</evidence>
<keyword evidence="8 9" id="KW-0012">Acyltransferase</keyword>
<keyword evidence="9" id="KW-0443">Lipid metabolism</keyword>
<keyword evidence="9" id="KW-1208">Phospholipid metabolism</keyword>
<evidence type="ECO:0000256" key="4">
    <source>
        <dbReference type="ARBA" id="ARBA00008655"/>
    </source>
</evidence>
<dbReference type="SUPFAM" id="SSF69593">
    <property type="entry name" value="Glycerol-3-phosphate (1)-acyltransferase"/>
    <property type="match status" value="1"/>
</dbReference>
<dbReference type="InterPro" id="IPR004552">
    <property type="entry name" value="AGP_acyltrans"/>
</dbReference>
<comment type="pathway">
    <text evidence="3">Lipid metabolism.</text>
</comment>
<comment type="pathway">
    <text evidence="2">Phospholipid metabolism; CDP-diacylglycerol biosynthesis; CDP-diacylglycerol from sn-glycerol 3-phosphate: step 2/3.</text>
</comment>
<proteinExistence type="inferred from homology"/>
<dbReference type="GO" id="GO:0006654">
    <property type="term" value="P:phosphatidic acid biosynthetic process"/>
    <property type="evidence" value="ECO:0007669"/>
    <property type="project" value="TreeGrafter"/>
</dbReference>
<evidence type="ECO:0000256" key="3">
    <source>
        <dbReference type="ARBA" id="ARBA00005189"/>
    </source>
</evidence>
<dbReference type="GO" id="GO:0016020">
    <property type="term" value="C:membrane"/>
    <property type="evidence" value="ECO:0007669"/>
    <property type="project" value="InterPro"/>
</dbReference>
<keyword evidence="13" id="KW-1185">Reference proteome</keyword>
<feature type="transmembrane region" description="Helical" evidence="10">
    <location>
        <begin position="99"/>
        <end position="117"/>
    </location>
</feature>
<evidence type="ECO:0000256" key="10">
    <source>
        <dbReference type="SAM" id="Phobius"/>
    </source>
</evidence>
<sequence>MLISLRCFFIFAIFFLLSFVFLFVFLIRFRNKNNNVLFGRAFSYISMKILRIKIEFRGKRRILRNRTAVFIANHQSFFDLIIFGAIVPKNTLIIGKKSLIWFPLFGWVFYLAGNLYLNRKNHQKAMGTMKTVDVALQEGSSLWIFPEGTRSHGRGLKSFKKGGFYAALQNQVPLQPLVVSTFKNALDFSKWSPGRVVVEVLDAIPTHGHGMDDISDIMDKAYNVMKNRIAFLDKELK</sequence>
<evidence type="ECO:0000256" key="6">
    <source>
        <dbReference type="ARBA" id="ARBA00016139"/>
    </source>
</evidence>
<gene>
    <name evidence="12" type="ORF">AXG55_06640</name>
</gene>
<protein>
    <recommendedName>
        <fullName evidence="6 9">1-acyl-sn-glycerol-3-phosphate acyltransferase</fullName>
        <ecNumber evidence="5 9">2.3.1.51</ecNumber>
    </recommendedName>
</protein>
<dbReference type="PANTHER" id="PTHR10434">
    <property type="entry name" value="1-ACYL-SN-GLYCEROL-3-PHOSPHATE ACYLTRANSFERASE"/>
    <property type="match status" value="1"/>
</dbReference>
<dbReference type="Proteomes" id="UP000184731">
    <property type="component" value="Chromosome"/>
</dbReference>
<keyword evidence="9" id="KW-0594">Phospholipid biosynthesis</keyword>
<evidence type="ECO:0000313" key="13">
    <source>
        <dbReference type="Proteomes" id="UP000184731"/>
    </source>
</evidence>
<evidence type="ECO:0000256" key="5">
    <source>
        <dbReference type="ARBA" id="ARBA00013211"/>
    </source>
</evidence>
<keyword evidence="10" id="KW-1133">Transmembrane helix</keyword>
<dbReference type="GO" id="GO:0003841">
    <property type="term" value="F:1-acylglycerol-3-phosphate O-acyltransferase activity"/>
    <property type="evidence" value="ECO:0007669"/>
    <property type="project" value="UniProtKB-UniRule"/>
</dbReference>
<comment type="similarity">
    <text evidence="4 9">Belongs to the 1-acyl-sn-glycerol-3-phosphate acyltransferase family.</text>
</comment>
<dbReference type="PANTHER" id="PTHR10434:SF11">
    <property type="entry name" value="1-ACYL-SN-GLYCEROL-3-PHOSPHATE ACYLTRANSFERASE"/>
    <property type="match status" value="1"/>
</dbReference>
<keyword evidence="10" id="KW-0472">Membrane</keyword>
<dbReference type="GO" id="GO:0016024">
    <property type="term" value="P:CDP-diacylglycerol biosynthetic process"/>
    <property type="evidence" value="ECO:0007669"/>
    <property type="project" value="UniProtKB-UniPathway"/>
</dbReference>
<name>A0A1L4D4H8_9BACT</name>
<accession>A0A1L4D4H8</accession>
<keyword evidence="7 9" id="KW-0808">Transferase</keyword>
<organism evidence="12 13">
    <name type="scientific">Silvanigrella aquatica</name>
    <dbReference type="NCBI Taxonomy" id="1915309"/>
    <lineage>
        <taxon>Bacteria</taxon>
        <taxon>Pseudomonadati</taxon>
        <taxon>Bdellovibrionota</taxon>
        <taxon>Oligoflexia</taxon>
        <taxon>Silvanigrellales</taxon>
        <taxon>Silvanigrellaceae</taxon>
        <taxon>Silvanigrella</taxon>
    </lineage>
</organism>
<evidence type="ECO:0000256" key="7">
    <source>
        <dbReference type="ARBA" id="ARBA00022679"/>
    </source>
</evidence>
<feature type="transmembrane region" description="Helical" evidence="10">
    <location>
        <begin position="7"/>
        <end position="29"/>
    </location>
</feature>
<evidence type="ECO:0000256" key="2">
    <source>
        <dbReference type="ARBA" id="ARBA00004728"/>
    </source>
</evidence>
<feature type="transmembrane region" description="Helical" evidence="10">
    <location>
        <begin position="66"/>
        <end position="87"/>
    </location>
</feature>
<dbReference type="Pfam" id="PF01553">
    <property type="entry name" value="Acyltransferase"/>
    <property type="match status" value="1"/>
</dbReference>
<dbReference type="CDD" id="cd07989">
    <property type="entry name" value="LPLAT_AGPAT-like"/>
    <property type="match status" value="1"/>
</dbReference>
<dbReference type="InterPro" id="IPR002123">
    <property type="entry name" value="Plipid/glycerol_acylTrfase"/>
</dbReference>
<comment type="domain">
    <text evidence="9">The HXXXXD motif is essential for acyltransferase activity and may constitute the binding site for the phosphate moiety of the glycerol-3-phosphate.</text>
</comment>
<reference evidence="12 13" key="1">
    <citation type="submission" date="2016-10" db="EMBL/GenBank/DDBJ databases">
        <title>Silvanigrella aquatica sp. nov., isolated from a freshwater lake located in the Black Forest, Germany, description of Silvanigrellaceae fam. nov., Silvanigrellales ord. nov., reclassification of the order Bdellovibrionales in the class Oligoflexia, reclassification of the families Bacteriovoracaceae and Halobacteriovoraceae in the new order Bacteriovoracales ord. nov., and reclassification of the family Pseudobacteriovoracaceae in the order Oligoflexiales.</title>
        <authorList>
            <person name="Hahn M.W."/>
            <person name="Schmidt J."/>
            <person name="Koll U."/>
            <person name="Rohde M."/>
            <person name="Verbag S."/>
            <person name="Pitt A."/>
            <person name="Nakai R."/>
            <person name="Naganuma T."/>
            <person name="Lang E."/>
        </authorList>
    </citation>
    <scope>NUCLEOTIDE SEQUENCE [LARGE SCALE GENOMIC DNA]</scope>
    <source>
        <strain evidence="12 13">MWH-Nonnen-W8red</strain>
    </source>
</reference>
<feature type="domain" description="Phospholipid/glycerol acyltransferase" evidence="11">
    <location>
        <begin position="68"/>
        <end position="182"/>
    </location>
</feature>
<keyword evidence="10" id="KW-0812">Transmembrane</keyword>
<keyword evidence="9" id="KW-0444">Lipid biosynthesis</keyword>
<evidence type="ECO:0000256" key="9">
    <source>
        <dbReference type="RuleBase" id="RU361267"/>
    </source>
</evidence>
<dbReference type="KEGG" id="saqi:AXG55_06640"/>
<dbReference type="STRING" id="1915309.AXG55_06640"/>
<evidence type="ECO:0000256" key="8">
    <source>
        <dbReference type="ARBA" id="ARBA00023315"/>
    </source>
</evidence>
<evidence type="ECO:0000256" key="1">
    <source>
        <dbReference type="ARBA" id="ARBA00001141"/>
    </source>
</evidence>
<dbReference type="AlphaFoldDB" id="A0A1L4D4H8"/>
<dbReference type="NCBIfam" id="TIGR00530">
    <property type="entry name" value="AGP_acyltrn"/>
    <property type="match status" value="1"/>
</dbReference>
<dbReference type="EMBL" id="CP017834">
    <property type="protein sequence ID" value="APJ05113.1"/>
    <property type="molecule type" value="Genomic_DNA"/>
</dbReference>